<dbReference type="AlphaFoldDB" id="A0A285D843"/>
<gene>
    <name evidence="3" type="ORF">SAMN05877753_11291</name>
</gene>
<feature type="domain" description="Response regulatory" evidence="2">
    <location>
        <begin position="3"/>
        <end position="118"/>
    </location>
</feature>
<dbReference type="Proteomes" id="UP000219546">
    <property type="component" value="Unassembled WGS sequence"/>
</dbReference>
<dbReference type="PROSITE" id="PS50110">
    <property type="entry name" value="RESPONSE_REGULATORY"/>
    <property type="match status" value="1"/>
</dbReference>
<dbReference type="CDD" id="cd17542">
    <property type="entry name" value="REC_CheY"/>
    <property type="match status" value="1"/>
</dbReference>
<accession>A0A285D843</accession>
<dbReference type="InterPro" id="IPR001789">
    <property type="entry name" value="Sig_transdc_resp-reg_receiver"/>
</dbReference>
<evidence type="ECO:0000313" key="4">
    <source>
        <dbReference type="Proteomes" id="UP000219546"/>
    </source>
</evidence>
<dbReference type="GO" id="GO:0000160">
    <property type="term" value="P:phosphorelay signal transduction system"/>
    <property type="evidence" value="ECO:0007669"/>
    <property type="project" value="InterPro"/>
</dbReference>
<organism evidence="3 4">
    <name type="scientific">Bacillus oleivorans</name>
    <dbReference type="NCBI Taxonomy" id="1448271"/>
    <lineage>
        <taxon>Bacteria</taxon>
        <taxon>Bacillati</taxon>
        <taxon>Bacillota</taxon>
        <taxon>Bacilli</taxon>
        <taxon>Bacillales</taxon>
        <taxon>Bacillaceae</taxon>
        <taxon>Bacillus</taxon>
    </lineage>
</organism>
<dbReference type="SMART" id="SM00448">
    <property type="entry name" value="REC"/>
    <property type="match status" value="1"/>
</dbReference>
<evidence type="ECO:0000259" key="2">
    <source>
        <dbReference type="PROSITE" id="PS50110"/>
    </source>
</evidence>
<dbReference type="EMBL" id="OAOP01000012">
    <property type="protein sequence ID" value="SNX75448.1"/>
    <property type="molecule type" value="Genomic_DNA"/>
</dbReference>
<sequence>MANILIVDDAKFMRMTLGQIFQEADHTVVGEAENGKEAIDRYIEFKPDLVTMDITMPEMDGIEAVKKIKDFDPKATIIMCSAIGQSRLVLEAIEAGAVDFIVKPFEKERVIEAVERALRHESSIS</sequence>
<dbReference type="Gene3D" id="3.40.50.2300">
    <property type="match status" value="1"/>
</dbReference>
<proteinExistence type="predicted"/>
<dbReference type="RefSeq" id="WP_097160513.1">
    <property type="nucleotide sequence ID" value="NZ_JBEPMQ010000015.1"/>
</dbReference>
<dbReference type="OrthoDB" id="9790669at2"/>
<name>A0A285D843_9BACI</name>
<dbReference type="PANTHER" id="PTHR43228">
    <property type="entry name" value="TWO-COMPONENT RESPONSE REGULATOR"/>
    <property type="match status" value="1"/>
</dbReference>
<evidence type="ECO:0000256" key="1">
    <source>
        <dbReference type="PROSITE-ProRule" id="PRU00169"/>
    </source>
</evidence>
<dbReference type="SUPFAM" id="SSF52172">
    <property type="entry name" value="CheY-like"/>
    <property type="match status" value="1"/>
</dbReference>
<evidence type="ECO:0000313" key="3">
    <source>
        <dbReference type="EMBL" id="SNX75448.1"/>
    </source>
</evidence>
<protein>
    <submittedName>
        <fullName evidence="3">Two-component system chemotaxis response regulator CheY</fullName>
    </submittedName>
</protein>
<keyword evidence="4" id="KW-1185">Reference proteome</keyword>
<keyword evidence="1" id="KW-0597">Phosphoprotein</keyword>
<dbReference type="PANTHER" id="PTHR43228:SF1">
    <property type="entry name" value="TWO-COMPONENT RESPONSE REGULATOR ARR22"/>
    <property type="match status" value="1"/>
</dbReference>
<reference evidence="3 4" key="1">
    <citation type="submission" date="2017-08" db="EMBL/GenBank/DDBJ databases">
        <authorList>
            <person name="de Groot N.N."/>
        </authorList>
    </citation>
    <scope>NUCLEOTIDE SEQUENCE [LARGE SCALE GENOMIC DNA]</scope>
    <source>
        <strain evidence="3 4">JC228</strain>
    </source>
</reference>
<dbReference type="InterPro" id="IPR011006">
    <property type="entry name" value="CheY-like_superfamily"/>
</dbReference>
<dbReference type="InterPro" id="IPR052048">
    <property type="entry name" value="ST_Response_Regulator"/>
</dbReference>
<feature type="modified residue" description="4-aspartylphosphate" evidence="1">
    <location>
        <position position="53"/>
    </location>
</feature>
<dbReference type="Pfam" id="PF00072">
    <property type="entry name" value="Response_reg"/>
    <property type="match status" value="1"/>
</dbReference>